<dbReference type="KEGG" id="dqu:106740746"/>
<keyword evidence="7" id="KW-1185">Reference proteome</keyword>
<organism evidence="7 8">
    <name type="scientific">Dinoponera quadriceps</name>
    <name type="common">South American ant</name>
    <dbReference type="NCBI Taxonomy" id="609295"/>
    <lineage>
        <taxon>Eukaryota</taxon>
        <taxon>Metazoa</taxon>
        <taxon>Ecdysozoa</taxon>
        <taxon>Arthropoda</taxon>
        <taxon>Hexapoda</taxon>
        <taxon>Insecta</taxon>
        <taxon>Pterygota</taxon>
        <taxon>Neoptera</taxon>
        <taxon>Endopterygota</taxon>
        <taxon>Hymenoptera</taxon>
        <taxon>Apocrita</taxon>
        <taxon>Aculeata</taxon>
        <taxon>Formicoidea</taxon>
        <taxon>Formicidae</taxon>
        <taxon>Ponerinae</taxon>
        <taxon>Ponerini</taxon>
        <taxon>Dinoponera</taxon>
    </lineage>
</organism>
<dbReference type="InterPro" id="IPR011042">
    <property type="entry name" value="6-blade_b-propeller_TolB-like"/>
</dbReference>
<gene>
    <name evidence="8" type="primary">LOC106740746</name>
</gene>
<reference evidence="8" key="1">
    <citation type="submission" date="2025-08" db="UniProtKB">
        <authorList>
            <consortium name="RefSeq"/>
        </authorList>
    </citation>
    <scope>IDENTIFICATION</scope>
</reference>
<keyword evidence="5" id="KW-0325">Glycoprotein</keyword>
<evidence type="ECO:0000313" key="7">
    <source>
        <dbReference type="Proteomes" id="UP000515204"/>
    </source>
</evidence>
<dbReference type="RefSeq" id="XP_014467566.1">
    <property type="nucleotide sequence ID" value="XM_014612080.1"/>
</dbReference>
<dbReference type="PANTHER" id="PTHR10009:SF7">
    <property type="entry name" value="GH10609P-RELATED"/>
    <property type="match status" value="1"/>
</dbReference>
<dbReference type="InterPro" id="IPR017996">
    <property type="entry name" value="MRJP/yellow-related"/>
</dbReference>
<name>A0A6P3WNE5_DINQU</name>
<comment type="similarity">
    <text evidence="2">Belongs to the major royal jelly protein family.</text>
</comment>
<evidence type="ECO:0000256" key="1">
    <source>
        <dbReference type="ARBA" id="ARBA00004613"/>
    </source>
</evidence>
<evidence type="ECO:0000256" key="3">
    <source>
        <dbReference type="ARBA" id="ARBA00022525"/>
    </source>
</evidence>
<dbReference type="Pfam" id="PF03022">
    <property type="entry name" value="MRJP"/>
    <property type="match status" value="1"/>
</dbReference>
<sequence>MKLLIIWILSAIVTMSYGIHLKTLYEWKYVNFTWDPSQKEQMENSSYYDPMECALYDVDKAPDGRYFVTAVRGKGVPASLMTVTDQTGEGGPLLRPYPDWSWYQTTNCLENHIISVFRVYIKCNYIFVLDCGKSELDASGLTTVCPPQLLIFNLKSDSLVKKIEIPEEYVSKNDSLLTTPTVKVKNCYKISDAMVSLADTGSFGLLTIQLKSWEMSNICRVESEDMKPTEPEFTIDDESFYLNDGILGMTYMSECHHNHNSDLYYSPLAGNAIFKMDGYKLKSCSGFKKSNDQLVTTLSGQTGPMASKGSIIFFSNIPKTAIMCMDTSEKRNANKTDVVVQDAVNLQFTSGMKINEELHNKTRKEEQHKCTKICSGELNVMTNRYQKIANHDMNMNETNFRVMRMDVKEICENTNCFESYNSWHNHHTKHH</sequence>
<dbReference type="Proteomes" id="UP000515204">
    <property type="component" value="Unplaced"/>
</dbReference>
<protein>
    <submittedName>
        <fullName evidence="8">Major royal jelly protein 3-like</fullName>
    </submittedName>
</protein>
<feature type="chain" id="PRO_5027783493" evidence="6">
    <location>
        <begin position="19"/>
        <end position="431"/>
    </location>
</feature>
<keyword evidence="4 6" id="KW-0732">Signal</keyword>
<evidence type="ECO:0000313" key="8">
    <source>
        <dbReference type="RefSeq" id="XP_014467566.1"/>
    </source>
</evidence>
<dbReference type="PRINTS" id="PR01366">
    <property type="entry name" value="ROYALJELLY"/>
</dbReference>
<dbReference type="GO" id="GO:0005576">
    <property type="term" value="C:extracellular region"/>
    <property type="evidence" value="ECO:0007669"/>
    <property type="project" value="UniProtKB-SubCell"/>
</dbReference>
<feature type="signal peptide" evidence="6">
    <location>
        <begin position="1"/>
        <end position="18"/>
    </location>
</feature>
<accession>A0A6P3WNE5</accession>
<dbReference type="AlphaFoldDB" id="A0A6P3WNE5"/>
<evidence type="ECO:0000256" key="2">
    <source>
        <dbReference type="ARBA" id="ARBA00009127"/>
    </source>
</evidence>
<evidence type="ECO:0000256" key="4">
    <source>
        <dbReference type="ARBA" id="ARBA00022729"/>
    </source>
</evidence>
<dbReference type="GeneID" id="106740746"/>
<proteinExistence type="inferred from homology"/>
<comment type="subcellular location">
    <subcellularLocation>
        <location evidence="1">Secreted</location>
    </subcellularLocation>
</comment>
<dbReference type="PANTHER" id="PTHR10009">
    <property type="entry name" value="PROTEIN YELLOW-RELATED"/>
    <property type="match status" value="1"/>
</dbReference>
<keyword evidence="3" id="KW-0964">Secreted</keyword>
<evidence type="ECO:0000256" key="5">
    <source>
        <dbReference type="ARBA" id="ARBA00023180"/>
    </source>
</evidence>
<evidence type="ECO:0000256" key="6">
    <source>
        <dbReference type="SAM" id="SignalP"/>
    </source>
</evidence>
<dbReference type="Gene3D" id="2.120.10.30">
    <property type="entry name" value="TolB, C-terminal domain"/>
    <property type="match status" value="1"/>
</dbReference>
<dbReference type="OrthoDB" id="8184345at2759"/>